<comment type="subcellular location">
    <subcellularLocation>
        <location evidence="1">Cell membrane</location>
        <topology evidence="1">Multi-pass membrane protein</topology>
    </subcellularLocation>
</comment>
<evidence type="ECO:0000259" key="8">
    <source>
        <dbReference type="PROSITE" id="PS50893"/>
    </source>
</evidence>
<keyword evidence="3" id="KW-0547">Nucleotide-binding</keyword>
<dbReference type="GO" id="GO:0005524">
    <property type="term" value="F:ATP binding"/>
    <property type="evidence" value="ECO:0007669"/>
    <property type="project" value="UniProtKB-KW"/>
</dbReference>
<name>A0A5M4FBC7_9ACTN</name>
<evidence type="ECO:0000313" key="10">
    <source>
        <dbReference type="EMBL" id="KAA1395192.1"/>
    </source>
</evidence>
<dbReference type="Gene3D" id="1.20.1560.10">
    <property type="entry name" value="ABC transporter type 1, transmembrane domain"/>
    <property type="match status" value="1"/>
</dbReference>
<evidence type="ECO:0000256" key="7">
    <source>
        <dbReference type="SAM" id="Phobius"/>
    </source>
</evidence>
<feature type="transmembrane region" description="Helical" evidence="7">
    <location>
        <begin position="173"/>
        <end position="190"/>
    </location>
</feature>
<dbReference type="InterPro" id="IPR017871">
    <property type="entry name" value="ABC_transporter-like_CS"/>
</dbReference>
<dbReference type="PANTHER" id="PTHR24221:SF654">
    <property type="entry name" value="ATP-BINDING CASSETTE SUB-FAMILY B MEMBER 6"/>
    <property type="match status" value="1"/>
</dbReference>
<keyword evidence="11" id="KW-1185">Reference proteome</keyword>
<feature type="transmembrane region" description="Helical" evidence="7">
    <location>
        <begin position="146"/>
        <end position="167"/>
    </location>
</feature>
<dbReference type="RefSeq" id="WP_149689860.1">
    <property type="nucleotide sequence ID" value="NZ_SDPQ02000003.1"/>
</dbReference>
<accession>A0A5M4FBC7</accession>
<feature type="domain" description="ABC transmembrane type-1" evidence="9">
    <location>
        <begin position="32"/>
        <end position="319"/>
    </location>
</feature>
<evidence type="ECO:0000256" key="6">
    <source>
        <dbReference type="ARBA" id="ARBA00023136"/>
    </source>
</evidence>
<dbReference type="PROSITE" id="PS50929">
    <property type="entry name" value="ABC_TM1F"/>
    <property type="match status" value="1"/>
</dbReference>
<protein>
    <submittedName>
        <fullName evidence="10">ABC transporter ATP-binding protein</fullName>
    </submittedName>
</protein>
<dbReference type="GO" id="GO:0016887">
    <property type="term" value="F:ATP hydrolysis activity"/>
    <property type="evidence" value="ECO:0007669"/>
    <property type="project" value="InterPro"/>
</dbReference>
<evidence type="ECO:0000259" key="9">
    <source>
        <dbReference type="PROSITE" id="PS50929"/>
    </source>
</evidence>
<dbReference type="PANTHER" id="PTHR24221">
    <property type="entry name" value="ATP-BINDING CASSETTE SUB-FAMILY B"/>
    <property type="match status" value="1"/>
</dbReference>
<dbReference type="Proteomes" id="UP000380867">
    <property type="component" value="Unassembled WGS sequence"/>
</dbReference>
<dbReference type="AlphaFoldDB" id="A0A5M4FBC7"/>
<dbReference type="Gene3D" id="3.40.50.300">
    <property type="entry name" value="P-loop containing nucleotide triphosphate hydrolases"/>
    <property type="match status" value="1"/>
</dbReference>
<evidence type="ECO:0000256" key="4">
    <source>
        <dbReference type="ARBA" id="ARBA00022840"/>
    </source>
</evidence>
<dbReference type="InterPro" id="IPR003439">
    <property type="entry name" value="ABC_transporter-like_ATP-bd"/>
</dbReference>
<dbReference type="PROSITE" id="PS00211">
    <property type="entry name" value="ABC_TRANSPORTER_1"/>
    <property type="match status" value="1"/>
</dbReference>
<dbReference type="EMBL" id="SDPQ02000003">
    <property type="protein sequence ID" value="KAA1395192.1"/>
    <property type="molecule type" value="Genomic_DNA"/>
</dbReference>
<dbReference type="Pfam" id="PF00005">
    <property type="entry name" value="ABC_tran"/>
    <property type="match status" value="1"/>
</dbReference>
<evidence type="ECO:0000256" key="5">
    <source>
        <dbReference type="ARBA" id="ARBA00022989"/>
    </source>
</evidence>
<keyword evidence="5 7" id="KW-1133">Transmembrane helix</keyword>
<evidence type="ECO:0000256" key="1">
    <source>
        <dbReference type="ARBA" id="ARBA00004651"/>
    </source>
</evidence>
<keyword evidence="4 10" id="KW-0067">ATP-binding</keyword>
<feature type="transmembrane region" description="Helical" evidence="7">
    <location>
        <begin position="261"/>
        <end position="284"/>
    </location>
</feature>
<feature type="transmembrane region" description="Helical" evidence="7">
    <location>
        <begin position="31"/>
        <end position="51"/>
    </location>
</feature>
<dbReference type="InterPro" id="IPR003593">
    <property type="entry name" value="AAA+_ATPase"/>
</dbReference>
<dbReference type="InterPro" id="IPR036640">
    <property type="entry name" value="ABC1_TM_sf"/>
</dbReference>
<keyword evidence="6 7" id="KW-0472">Membrane</keyword>
<gene>
    <name evidence="10" type="ORF">ESP70_013535</name>
</gene>
<organism evidence="10 11">
    <name type="scientific">Aeromicrobium ginsengisoli</name>
    <dbReference type="NCBI Taxonomy" id="363867"/>
    <lineage>
        <taxon>Bacteria</taxon>
        <taxon>Bacillati</taxon>
        <taxon>Actinomycetota</taxon>
        <taxon>Actinomycetes</taxon>
        <taxon>Propionibacteriales</taxon>
        <taxon>Nocardioidaceae</taxon>
        <taxon>Aeromicrobium</taxon>
    </lineage>
</organism>
<evidence type="ECO:0000256" key="3">
    <source>
        <dbReference type="ARBA" id="ARBA00022741"/>
    </source>
</evidence>
<dbReference type="SMART" id="SM00382">
    <property type="entry name" value="AAA"/>
    <property type="match status" value="1"/>
</dbReference>
<feature type="transmembrane region" description="Helical" evidence="7">
    <location>
        <begin position="71"/>
        <end position="91"/>
    </location>
</feature>
<dbReference type="OrthoDB" id="9806127at2"/>
<dbReference type="InterPro" id="IPR039421">
    <property type="entry name" value="Type_1_exporter"/>
</dbReference>
<reference evidence="10" key="1">
    <citation type="submission" date="2019-09" db="EMBL/GenBank/DDBJ databases">
        <authorList>
            <person name="Li J."/>
        </authorList>
    </citation>
    <scope>NUCLEOTIDE SEQUENCE [LARGE SCALE GENOMIC DNA]</scope>
    <source>
        <strain evidence="10">JCM 14732</strain>
    </source>
</reference>
<sequence>MSGSGRAPGASLVSNTVEAIRLIRRTAPREYVLLLVCTIVSGIGLVLLLVAGRELIRDLTVADRPDDIGPLVPSLVGVAVGTGLTTLASAVQAEVRWLMAHLVERQSVTTVVDVASAVSLAELESPDFQDHLQRTLRQAAQRPWDLVQAVSQLAGAAVGGLVGAVVLATVEPWLVPAALLVGLPVLLVAGRNSRAMFVAVSAITPINREREYLQELLTGRDEAKEIRAFESVEHLRQRYEQRYDDEIEGFRAVSRLRSRRLLLAGVGATVITVATLAVLVGLSIDGRVPLADAAIGAVAVQQLTTRVRGIGGSISSIQESSLFLDDHAAFVDRAHRARAGSTSPAPARTAAPDGAAVALDDVSFTYPGATVPALRGVSLALRPGRVTALVGANGSGKTTIAKLICRLYDPDGGAITWDAALTGSGGLPRVGVIFQDFLRYQLSAHDNIALGDSRRHVDRAGVEASARASGADTFLTRLARGLDTWLSPAFEGGTDLSVGQWQRVAMARAVFRDAPVVVLDEPTAALDPLAEREMIDGTTALFGDRAVLVISHRFANVVNADDIVVLSEGEIVERGTHETLMARGGTYAEMYTTQAAAFGAERHA</sequence>
<dbReference type="GO" id="GO:0034040">
    <property type="term" value="F:ATPase-coupled lipid transmembrane transporter activity"/>
    <property type="evidence" value="ECO:0007669"/>
    <property type="project" value="TreeGrafter"/>
</dbReference>
<dbReference type="SUPFAM" id="SSF52540">
    <property type="entry name" value="P-loop containing nucleoside triphosphate hydrolases"/>
    <property type="match status" value="1"/>
</dbReference>
<feature type="domain" description="ABC transporter" evidence="8">
    <location>
        <begin position="357"/>
        <end position="593"/>
    </location>
</feature>
<keyword evidence="2 7" id="KW-0812">Transmembrane</keyword>
<dbReference type="GO" id="GO:0005886">
    <property type="term" value="C:plasma membrane"/>
    <property type="evidence" value="ECO:0007669"/>
    <property type="project" value="UniProtKB-SubCell"/>
</dbReference>
<dbReference type="SUPFAM" id="SSF90123">
    <property type="entry name" value="ABC transporter transmembrane region"/>
    <property type="match status" value="1"/>
</dbReference>
<proteinExistence type="predicted"/>
<evidence type="ECO:0000256" key="2">
    <source>
        <dbReference type="ARBA" id="ARBA00022692"/>
    </source>
</evidence>
<dbReference type="PROSITE" id="PS50893">
    <property type="entry name" value="ABC_TRANSPORTER_2"/>
    <property type="match status" value="1"/>
</dbReference>
<dbReference type="GO" id="GO:0140359">
    <property type="term" value="F:ABC-type transporter activity"/>
    <property type="evidence" value="ECO:0007669"/>
    <property type="project" value="InterPro"/>
</dbReference>
<evidence type="ECO:0000313" key="11">
    <source>
        <dbReference type="Proteomes" id="UP000380867"/>
    </source>
</evidence>
<dbReference type="InterPro" id="IPR011527">
    <property type="entry name" value="ABC1_TM_dom"/>
</dbReference>
<dbReference type="InterPro" id="IPR027417">
    <property type="entry name" value="P-loop_NTPase"/>
</dbReference>
<comment type="caution">
    <text evidence="10">The sequence shown here is derived from an EMBL/GenBank/DDBJ whole genome shotgun (WGS) entry which is preliminary data.</text>
</comment>